<protein>
    <submittedName>
        <fullName evidence="2">Class I SAM-dependent methyltransferase</fullName>
    </submittedName>
</protein>
<accession>A0ABN2U728</accession>
<keyword evidence="2" id="KW-0489">Methyltransferase</keyword>
<organism evidence="2 3">
    <name type="scientific">Yaniella flava</name>
    <dbReference type="NCBI Taxonomy" id="287930"/>
    <lineage>
        <taxon>Bacteria</taxon>
        <taxon>Bacillati</taxon>
        <taxon>Actinomycetota</taxon>
        <taxon>Actinomycetes</taxon>
        <taxon>Micrococcales</taxon>
        <taxon>Micrococcaceae</taxon>
        <taxon>Yaniella</taxon>
    </lineage>
</organism>
<dbReference type="GO" id="GO:0008168">
    <property type="term" value="F:methyltransferase activity"/>
    <property type="evidence" value="ECO:0007669"/>
    <property type="project" value="UniProtKB-KW"/>
</dbReference>
<dbReference type="Proteomes" id="UP001501461">
    <property type="component" value="Unassembled WGS sequence"/>
</dbReference>
<gene>
    <name evidence="2" type="ORF">GCM10009720_08960</name>
</gene>
<evidence type="ECO:0000259" key="1">
    <source>
        <dbReference type="Pfam" id="PF13649"/>
    </source>
</evidence>
<keyword evidence="2" id="KW-0808">Transferase</keyword>
<sequence>MNEIPMYGDVVSSFYDLLYPPIDVPQVVEYVQQIHPNGCKIVDFGVGTGRTAIPLALVGNDVLGIDISQRMIDTLHDKDPESSVRTEVKSFVEATGDESFDLCMIMNNTFFMVMKEEERGQTLHSASSFLKSGGYLIIENYAAHHYLRADNTLFTTTPLGKGDLVLLDQIEVDPIEQRLVALRSIVGHGNVSTFVEVSRFSLPQDVDGLAAQAGFKLVARMKDWEGGEVDVTARSHISVYEKCTD</sequence>
<dbReference type="RefSeq" id="WP_343956406.1">
    <property type="nucleotide sequence ID" value="NZ_BAAAMN010000014.1"/>
</dbReference>
<dbReference type="GO" id="GO:0032259">
    <property type="term" value="P:methylation"/>
    <property type="evidence" value="ECO:0007669"/>
    <property type="project" value="UniProtKB-KW"/>
</dbReference>
<dbReference type="InterPro" id="IPR029063">
    <property type="entry name" value="SAM-dependent_MTases_sf"/>
</dbReference>
<dbReference type="EMBL" id="BAAAMN010000014">
    <property type="protein sequence ID" value="GAA2030909.1"/>
    <property type="molecule type" value="Genomic_DNA"/>
</dbReference>
<dbReference type="Pfam" id="PF13649">
    <property type="entry name" value="Methyltransf_25"/>
    <property type="match status" value="1"/>
</dbReference>
<evidence type="ECO:0000313" key="2">
    <source>
        <dbReference type="EMBL" id="GAA2030909.1"/>
    </source>
</evidence>
<dbReference type="CDD" id="cd02440">
    <property type="entry name" value="AdoMet_MTases"/>
    <property type="match status" value="1"/>
</dbReference>
<name>A0ABN2U728_9MICC</name>
<keyword evidence="3" id="KW-1185">Reference proteome</keyword>
<comment type="caution">
    <text evidence="2">The sequence shown here is derived from an EMBL/GenBank/DDBJ whole genome shotgun (WGS) entry which is preliminary data.</text>
</comment>
<proteinExistence type="predicted"/>
<evidence type="ECO:0000313" key="3">
    <source>
        <dbReference type="Proteomes" id="UP001501461"/>
    </source>
</evidence>
<reference evidence="2 3" key="1">
    <citation type="journal article" date="2019" name="Int. J. Syst. Evol. Microbiol.">
        <title>The Global Catalogue of Microorganisms (GCM) 10K type strain sequencing project: providing services to taxonomists for standard genome sequencing and annotation.</title>
        <authorList>
            <consortium name="The Broad Institute Genomics Platform"/>
            <consortium name="The Broad Institute Genome Sequencing Center for Infectious Disease"/>
            <person name="Wu L."/>
            <person name="Ma J."/>
        </authorList>
    </citation>
    <scope>NUCLEOTIDE SEQUENCE [LARGE SCALE GENOMIC DNA]</scope>
    <source>
        <strain evidence="2 3">JCM 13595</strain>
    </source>
</reference>
<dbReference type="SUPFAM" id="SSF53335">
    <property type="entry name" value="S-adenosyl-L-methionine-dependent methyltransferases"/>
    <property type="match status" value="1"/>
</dbReference>
<feature type="domain" description="Methyltransferase" evidence="1">
    <location>
        <begin position="41"/>
        <end position="134"/>
    </location>
</feature>
<dbReference type="Gene3D" id="3.40.50.150">
    <property type="entry name" value="Vaccinia Virus protein VP39"/>
    <property type="match status" value="1"/>
</dbReference>
<dbReference type="InterPro" id="IPR041698">
    <property type="entry name" value="Methyltransf_25"/>
</dbReference>